<evidence type="ECO:0000256" key="1">
    <source>
        <dbReference type="ARBA" id="ARBA00010282"/>
    </source>
</evidence>
<dbReference type="SUPFAM" id="SSF82649">
    <property type="entry name" value="SufE/NifU"/>
    <property type="match status" value="1"/>
</dbReference>
<protein>
    <submittedName>
        <fullName evidence="3">SufE family protein</fullName>
    </submittedName>
</protein>
<comment type="similarity">
    <text evidence="1">Belongs to the SufE family.</text>
</comment>
<accession>A0A7T4QYH5</accession>
<proteinExistence type="inferred from homology"/>
<dbReference type="PANTHER" id="PTHR43597:SF5">
    <property type="entry name" value="SUFE-LIKE PROTEIN 2, CHLOROPLASTIC"/>
    <property type="match status" value="1"/>
</dbReference>
<gene>
    <name evidence="3" type="ORF">I6N98_12190</name>
</gene>
<evidence type="ECO:0000313" key="4">
    <source>
        <dbReference type="Proteomes" id="UP000596063"/>
    </source>
</evidence>
<feature type="domain" description="Fe-S metabolism associated" evidence="2">
    <location>
        <begin position="21"/>
        <end position="140"/>
    </location>
</feature>
<evidence type="ECO:0000313" key="3">
    <source>
        <dbReference type="EMBL" id="QQD17125.1"/>
    </source>
</evidence>
<keyword evidence="4" id="KW-1185">Reference proteome</keyword>
<dbReference type="RefSeq" id="WP_198568627.1">
    <property type="nucleotide sequence ID" value="NZ_CP066167.1"/>
</dbReference>
<dbReference type="Proteomes" id="UP000596063">
    <property type="component" value="Chromosome"/>
</dbReference>
<organism evidence="3 4">
    <name type="scientific">Spongiibacter nanhainus</name>
    <dbReference type="NCBI Taxonomy" id="2794344"/>
    <lineage>
        <taxon>Bacteria</taxon>
        <taxon>Pseudomonadati</taxon>
        <taxon>Pseudomonadota</taxon>
        <taxon>Gammaproteobacteria</taxon>
        <taxon>Cellvibrionales</taxon>
        <taxon>Spongiibacteraceae</taxon>
        <taxon>Spongiibacter</taxon>
    </lineage>
</organism>
<sequence>MASAVSENPFGRSITTEDIVDTLGFFDSWEDRYKYIIDLGKELPAMPDELKTEDRLIRGCQSQVWLEPSEQDGYFEFQADSDAFIVKGLLGVILSAYNHKRAGEILDFDIDSYFDELDLMRHLSPTRGNGLRAMVQRIREIAGE</sequence>
<dbReference type="InterPro" id="IPR003808">
    <property type="entry name" value="Fe-S_metab-assoc_dom"/>
</dbReference>
<name>A0A7T4QYH5_9GAMM</name>
<evidence type="ECO:0000259" key="2">
    <source>
        <dbReference type="Pfam" id="PF02657"/>
    </source>
</evidence>
<dbReference type="PANTHER" id="PTHR43597">
    <property type="entry name" value="SULFUR ACCEPTOR PROTEIN CSDE"/>
    <property type="match status" value="1"/>
</dbReference>
<dbReference type="AlphaFoldDB" id="A0A7T4QYH5"/>
<dbReference type="Pfam" id="PF02657">
    <property type="entry name" value="SufE"/>
    <property type="match status" value="1"/>
</dbReference>
<dbReference type="KEGG" id="snan:I6N98_12190"/>
<dbReference type="Gene3D" id="3.90.1010.10">
    <property type="match status" value="1"/>
</dbReference>
<dbReference type="EMBL" id="CP066167">
    <property type="protein sequence ID" value="QQD17125.1"/>
    <property type="molecule type" value="Genomic_DNA"/>
</dbReference>
<reference evidence="3 4" key="1">
    <citation type="submission" date="2020-12" db="EMBL/GenBank/DDBJ databases">
        <authorList>
            <person name="Shan Y."/>
        </authorList>
    </citation>
    <scope>NUCLEOTIDE SEQUENCE [LARGE SCALE GENOMIC DNA]</scope>
    <source>
        <strain evidence="4">csc3.9</strain>
    </source>
</reference>